<dbReference type="PIRSF" id="PIRSF001529">
    <property type="entry name" value="Ser-tRNA-synth_IIa"/>
    <property type="match status" value="1"/>
</dbReference>
<comment type="catalytic activity">
    <reaction evidence="7">
        <text>tRNA(Ser) + L-serine + ATP = L-seryl-tRNA(Ser) + AMP + diphosphate + H(+)</text>
        <dbReference type="Rhea" id="RHEA:12292"/>
        <dbReference type="Rhea" id="RHEA-COMP:9669"/>
        <dbReference type="Rhea" id="RHEA-COMP:9703"/>
        <dbReference type="ChEBI" id="CHEBI:15378"/>
        <dbReference type="ChEBI" id="CHEBI:30616"/>
        <dbReference type="ChEBI" id="CHEBI:33019"/>
        <dbReference type="ChEBI" id="CHEBI:33384"/>
        <dbReference type="ChEBI" id="CHEBI:78442"/>
        <dbReference type="ChEBI" id="CHEBI:78533"/>
        <dbReference type="ChEBI" id="CHEBI:456215"/>
        <dbReference type="EC" id="6.1.1.11"/>
    </reaction>
</comment>
<keyword evidence="5 7" id="KW-0648">Protein biosynthesis</keyword>
<dbReference type="InterPro" id="IPR015866">
    <property type="entry name" value="Ser-tRNA-synth_1_N"/>
</dbReference>
<dbReference type="EC" id="6.1.1.11" evidence="7"/>
<dbReference type="PANTHER" id="PTHR11778">
    <property type="entry name" value="SERYL-TRNA SYNTHETASE"/>
    <property type="match status" value="1"/>
</dbReference>
<comment type="catalytic activity">
    <reaction evidence="7">
        <text>tRNA(Sec) + L-serine + ATP = L-seryl-tRNA(Sec) + AMP + diphosphate + H(+)</text>
        <dbReference type="Rhea" id="RHEA:42580"/>
        <dbReference type="Rhea" id="RHEA-COMP:9742"/>
        <dbReference type="Rhea" id="RHEA-COMP:10128"/>
        <dbReference type="ChEBI" id="CHEBI:15378"/>
        <dbReference type="ChEBI" id="CHEBI:30616"/>
        <dbReference type="ChEBI" id="CHEBI:33019"/>
        <dbReference type="ChEBI" id="CHEBI:33384"/>
        <dbReference type="ChEBI" id="CHEBI:78442"/>
        <dbReference type="ChEBI" id="CHEBI:78533"/>
        <dbReference type="ChEBI" id="CHEBI:456215"/>
        <dbReference type="EC" id="6.1.1.11"/>
    </reaction>
</comment>
<keyword evidence="4 7" id="KW-0067">ATP-binding</keyword>
<dbReference type="AlphaFoldDB" id="A0A1X7IYP8"/>
<proteinExistence type="inferred from homology"/>
<dbReference type="NCBIfam" id="TIGR00414">
    <property type="entry name" value="serS"/>
    <property type="match status" value="1"/>
</dbReference>
<dbReference type="Proteomes" id="UP000568696">
    <property type="component" value="Unassembled WGS sequence"/>
</dbReference>
<dbReference type="Pfam" id="PF02403">
    <property type="entry name" value="Seryl_tRNA_N"/>
    <property type="match status" value="1"/>
</dbReference>
<feature type="binding site" evidence="7 9">
    <location>
        <begin position="344"/>
        <end position="347"/>
    </location>
    <ligand>
        <name>ATP</name>
        <dbReference type="ChEBI" id="CHEBI:30616"/>
    </ligand>
</feature>
<reference evidence="12 15" key="3">
    <citation type="journal article" date="2020" name="Biotechnol. Biofuels">
        <title>New insights from the biogas microbiome by comprehensive genome-resolved metagenomics of nearly 1600 species originating from multiple anaerobic digesters.</title>
        <authorList>
            <person name="Campanaro S."/>
            <person name="Treu L."/>
            <person name="Rodriguez-R L.M."/>
            <person name="Kovalovszki A."/>
            <person name="Ziels R.M."/>
            <person name="Maus I."/>
            <person name="Zhu X."/>
            <person name="Kougias P.G."/>
            <person name="Basile A."/>
            <person name="Luo G."/>
            <person name="Schluter A."/>
            <person name="Konstantinidis K.T."/>
            <person name="Angelidaki I."/>
        </authorList>
    </citation>
    <scope>NUCLEOTIDE SEQUENCE [LARGE SCALE GENOMIC DNA]</scope>
    <source>
        <strain evidence="12">AS23ysBPME_344</strain>
    </source>
</reference>
<accession>A0A1X7IYP8</accession>
<dbReference type="InterPro" id="IPR006195">
    <property type="entry name" value="aa-tRNA-synth_II"/>
</dbReference>
<evidence type="ECO:0000256" key="8">
    <source>
        <dbReference type="PIRSR" id="PIRSR001529-1"/>
    </source>
</evidence>
<evidence type="ECO:0000313" key="12">
    <source>
        <dbReference type="EMBL" id="NLP39079.1"/>
    </source>
</evidence>
<dbReference type="Proteomes" id="UP000193309">
    <property type="component" value="Unassembled WGS sequence"/>
</dbReference>
<comment type="function">
    <text evidence="7">Catalyzes the attachment of serine to tRNA(Ser). Is also able to aminoacylate tRNA(Sec) with serine, to form the misacylated tRNA L-seryl-tRNA(Sec), which will be further converted into selenocysteinyl-tRNA(Sec).</text>
</comment>
<dbReference type="EMBL" id="JAAYSN010000129">
    <property type="protein sequence ID" value="NLP39079.1"/>
    <property type="molecule type" value="Genomic_DNA"/>
</dbReference>
<keyword evidence="6 7" id="KW-0030">Aminoacyl-tRNA synthetase</keyword>
<keyword evidence="1 7" id="KW-0963">Cytoplasm</keyword>
<feature type="binding site" evidence="8">
    <location>
        <position position="226"/>
    </location>
    <ligand>
        <name>L-serine</name>
        <dbReference type="ChEBI" id="CHEBI:33384"/>
    </ligand>
</feature>
<organism evidence="13 14">
    <name type="scientific">Corynebacterium pollutisoli</name>
    <dbReference type="NCBI Taxonomy" id="1610489"/>
    <lineage>
        <taxon>Bacteria</taxon>
        <taxon>Bacillati</taxon>
        <taxon>Actinomycetota</taxon>
        <taxon>Actinomycetes</taxon>
        <taxon>Mycobacteriales</taxon>
        <taxon>Corynebacteriaceae</taxon>
        <taxon>Corynebacterium</taxon>
    </lineage>
</organism>
<evidence type="ECO:0000256" key="7">
    <source>
        <dbReference type="HAMAP-Rule" id="MF_00176"/>
    </source>
</evidence>
<dbReference type="InterPro" id="IPR042103">
    <property type="entry name" value="SerRS_1_N_sf"/>
</dbReference>
<dbReference type="EMBL" id="FXAR01000003">
    <property type="protein sequence ID" value="SMG20017.1"/>
    <property type="molecule type" value="Genomic_DNA"/>
</dbReference>
<comment type="domain">
    <text evidence="7">Consists of two distinct domains, a catalytic core and a N-terminal extension that is involved in tRNA binding.</text>
</comment>
<dbReference type="GO" id="GO:0005737">
    <property type="term" value="C:cytoplasm"/>
    <property type="evidence" value="ECO:0007669"/>
    <property type="project" value="UniProtKB-SubCell"/>
</dbReference>
<evidence type="ECO:0000256" key="1">
    <source>
        <dbReference type="ARBA" id="ARBA00022490"/>
    </source>
</evidence>
<dbReference type="HAMAP" id="MF_00176">
    <property type="entry name" value="Ser_tRNA_synth_type1"/>
    <property type="match status" value="1"/>
</dbReference>
<feature type="binding site" evidence="8">
    <location>
        <position position="257"/>
    </location>
    <ligand>
        <name>L-serine</name>
        <dbReference type="ChEBI" id="CHEBI:33384"/>
    </ligand>
</feature>
<evidence type="ECO:0000256" key="3">
    <source>
        <dbReference type="ARBA" id="ARBA00022741"/>
    </source>
</evidence>
<dbReference type="PROSITE" id="PS50862">
    <property type="entry name" value="AA_TRNA_LIGASE_II"/>
    <property type="match status" value="1"/>
</dbReference>
<keyword evidence="3 7" id="KW-0547">Nucleotide-binding</keyword>
<dbReference type="InterPro" id="IPR033729">
    <property type="entry name" value="SerRS_core"/>
</dbReference>
<evidence type="ECO:0000256" key="6">
    <source>
        <dbReference type="ARBA" id="ARBA00023146"/>
    </source>
</evidence>
<protein>
    <recommendedName>
        <fullName evidence="7">Serine--tRNA ligase</fullName>
        <ecNumber evidence="7">6.1.1.11</ecNumber>
    </recommendedName>
    <alternativeName>
        <fullName evidence="7">Seryl-tRNA synthetase</fullName>
        <shortName evidence="7">SerRS</shortName>
    </alternativeName>
    <alternativeName>
        <fullName evidence="7">Seryl-tRNA(Ser/Sec) synthetase</fullName>
    </alternativeName>
</protein>
<dbReference type="GO" id="GO:0016260">
    <property type="term" value="P:selenocysteine biosynthetic process"/>
    <property type="evidence" value="ECO:0007669"/>
    <property type="project" value="UniProtKB-UniRule"/>
</dbReference>
<dbReference type="InterPro" id="IPR002317">
    <property type="entry name" value="Ser-tRNA-ligase_type_1"/>
</dbReference>
<feature type="domain" description="Aminoacyl-transfer RNA synthetases class-II family profile" evidence="11">
    <location>
        <begin position="135"/>
        <end position="403"/>
    </location>
</feature>
<dbReference type="InterPro" id="IPR010978">
    <property type="entry name" value="tRNA-bd_arm"/>
</dbReference>
<dbReference type="GO" id="GO:0006434">
    <property type="term" value="P:seryl-tRNA aminoacylation"/>
    <property type="evidence" value="ECO:0007669"/>
    <property type="project" value="UniProtKB-UniRule"/>
</dbReference>
<evidence type="ECO:0000313" key="13">
    <source>
        <dbReference type="EMBL" id="SMG20017.1"/>
    </source>
</evidence>
<keyword evidence="10" id="KW-0175">Coiled coil</keyword>
<dbReference type="GO" id="GO:0005524">
    <property type="term" value="F:ATP binding"/>
    <property type="evidence" value="ECO:0007669"/>
    <property type="project" value="UniProtKB-UniRule"/>
</dbReference>
<evidence type="ECO:0000256" key="9">
    <source>
        <dbReference type="PIRSR" id="PIRSR001529-2"/>
    </source>
</evidence>
<evidence type="ECO:0000256" key="10">
    <source>
        <dbReference type="SAM" id="Coils"/>
    </source>
</evidence>
<evidence type="ECO:0000256" key="5">
    <source>
        <dbReference type="ARBA" id="ARBA00022917"/>
    </source>
</evidence>
<dbReference type="SUPFAM" id="SSF55681">
    <property type="entry name" value="Class II aaRS and biotin synthetases"/>
    <property type="match status" value="1"/>
</dbReference>
<name>A0A1X7IYP8_9CORY</name>
<evidence type="ECO:0000259" key="11">
    <source>
        <dbReference type="PROSITE" id="PS50862"/>
    </source>
</evidence>
<dbReference type="SUPFAM" id="SSF46589">
    <property type="entry name" value="tRNA-binding arm"/>
    <property type="match status" value="1"/>
</dbReference>
<gene>
    <name evidence="7 12" type="primary">serS</name>
    <name evidence="12" type="ORF">GX356_05075</name>
    <name evidence="13" type="ORF">SAMN06295981_1055</name>
</gene>
<dbReference type="PRINTS" id="PR00981">
    <property type="entry name" value="TRNASYNTHSER"/>
</dbReference>
<sequence>MIDLKFLRENPDVVRASQVTRGEDPALVDKLIAADEQRRSAISEADALRGEQKAFGKKIGQAAPEDRPALLEGSNELKAKVKEAEEAQKAAEEAVNQLQMQLSNVVEGAPAGGEDDFIVLEHVGEPRQFDFEPKDHLELGTSLGLIDMERGTKVGGARFYYLTGDGAFLQLGMMMLAAQKARAAGFQLMIPPVLVRPEIMAGTGFLGDHAEEIYYLERDDLYLVGTSEVALAGYHKDEIIDLSQGPVKYTGWSSCFRREAGSYGKDTRGIIRVHQFDKLEMFVYCKPEDAAAQHQALLDMERDMLSAVEVPYRIIDIAGGDLGQSAARKFDTEAWVPTQNTYRELTSTSNCTTFQGRRLQTRYRDENGKAQIAATLNGTLATTRWLVAILENNQQADGSVVVPEALRPFVGKDVLEPKK</sequence>
<keyword evidence="2 7" id="KW-0436">Ligase</keyword>
<feature type="binding site" evidence="7 8">
    <location>
        <position position="280"/>
    </location>
    <ligand>
        <name>L-serine</name>
        <dbReference type="ChEBI" id="CHEBI:33384"/>
    </ligand>
</feature>
<dbReference type="CDD" id="cd00770">
    <property type="entry name" value="SerRS_core"/>
    <property type="match status" value="1"/>
</dbReference>
<comment type="pathway">
    <text evidence="7">Aminoacyl-tRNA biosynthesis; selenocysteinyl-tRNA(Sec) biosynthesis; L-seryl-tRNA(Sec) from L-serine and tRNA(Sec): step 1/1.</text>
</comment>
<comment type="similarity">
    <text evidence="7">Belongs to the class-II aminoacyl-tRNA synthetase family. Type-1 seryl-tRNA synthetase subfamily.</text>
</comment>
<evidence type="ECO:0000256" key="4">
    <source>
        <dbReference type="ARBA" id="ARBA00022840"/>
    </source>
</evidence>
<feature type="binding site" evidence="8">
    <location>
        <position position="377"/>
    </location>
    <ligand>
        <name>L-serine</name>
        <dbReference type="ChEBI" id="CHEBI:33384"/>
    </ligand>
</feature>
<feature type="binding site" evidence="7">
    <location>
        <begin position="226"/>
        <end position="228"/>
    </location>
    <ligand>
        <name>L-serine</name>
        <dbReference type="ChEBI" id="CHEBI:33384"/>
    </ligand>
</feature>
<feature type="binding site" evidence="7 9">
    <location>
        <begin position="257"/>
        <end position="259"/>
    </location>
    <ligand>
        <name>ATP</name>
        <dbReference type="ChEBI" id="CHEBI:30616"/>
    </ligand>
</feature>
<comment type="subunit">
    <text evidence="7">Homodimer. The tRNA molecule binds across the dimer.</text>
</comment>
<dbReference type="OrthoDB" id="9804647at2"/>
<dbReference type="InterPro" id="IPR045864">
    <property type="entry name" value="aa-tRNA-synth_II/BPL/LPL"/>
</dbReference>
<feature type="binding site" evidence="7">
    <location>
        <position position="273"/>
    </location>
    <ligand>
        <name>ATP</name>
        <dbReference type="ChEBI" id="CHEBI:30616"/>
    </ligand>
</feature>
<feature type="site" description="Important for serine binding" evidence="8">
    <location>
        <position position="379"/>
    </location>
</feature>
<evidence type="ECO:0000313" key="14">
    <source>
        <dbReference type="Proteomes" id="UP000193309"/>
    </source>
</evidence>
<dbReference type="RefSeq" id="WP_085549200.1">
    <property type="nucleotide sequence ID" value="NZ_FXAR01000003.1"/>
</dbReference>
<evidence type="ECO:0000313" key="15">
    <source>
        <dbReference type="Proteomes" id="UP000568696"/>
    </source>
</evidence>
<dbReference type="UniPathway" id="UPA00906">
    <property type="reaction ID" value="UER00895"/>
</dbReference>
<feature type="coiled-coil region" evidence="10">
    <location>
        <begin position="74"/>
        <end position="104"/>
    </location>
</feature>
<keyword evidence="14" id="KW-1185">Reference proteome</keyword>
<dbReference type="Gene3D" id="3.30.930.10">
    <property type="entry name" value="Bira Bifunctional Protein, Domain 2"/>
    <property type="match status" value="1"/>
</dbReference>
<dbReference type="Gene3D" id="1.10.287.40">
    <property type="entry name" value="Serine-tRNA synthetase, tRNA binding domain"/>
    <property type="match status" value="1"/>
</dbReference>
<reference evidence="14" key="1">
    <citation type="submission" date="2017-04" db="EMBL/GenBank/DDBJ databases">
        <authorList>
            <person name="Varghese N."/>
            <person name="Submissions S."/>
        </authorList>
    </citation>
    <scope>NUCLEOTIDE SEQUENCE [LARGE SCALE GENOMIC DNA]</scope>
    <source>
        <strain evidence="14">VDS</strain>
    </source>
</reference>
<comment type="subcellular location">
    <subcellularLocation>
        <location evidence="7">Cytoplasm</location>
    </subcellularLocation>
</comment>
<dbReference type="STRING" id="1610489.SAMN06295981_1055"/>
<reference evidence="13" key="2">
    <citation type="submission" date="2017-04" db="EMBL/GenBank/DDBJ databases">
        <authorList>
            <person name="Afonso C.L."/>
            <person name="Miller P.J."/>
            <person name="Scott M.A."/>
            <person name="Spackman E."/>
            <person name="Goraichik I."/>
            <person name="Dimitrov K.M."/>
            <person name="Suarez D.L."/>
            <person name="Swayne D.E."/>
        </authorList>
    </citation>
    <scope>NUCLEOTIDE SEQUENCE [LARGE SCALE GENOMIC DNA]</scope>
    <source>
        <strain evidence="13">VDS</strain>
    </source>
</reference>
<dbReference type="Pfam" id="PF00587">
    <property type="entry name" value="tRNA-synt_2b"/>
    <property type="match status" value="1"/>
</dbReference>
<feature type="binding site" evidence="9">
    <location>
        <begin position="273"/>
        <end position="276"/>
    </location>
    <ligand>
        <name>ATP</name>
        <dbReference type="ChEBI" id="CHEBI:30616"/>
    </ligand>
</feature>
<feature type="binding site" evidence="7">
    <location>
        <position position="379"/>
    </location>
    <ligand>
        <name>L-serine</name>
        <dbReference type="ChEBI" id="CHEBI:33384"/>
    </ligand>
</feature>
<evidence type="ECO:0000256" key="2">
    <source>
        <dbReference type="ARBA" id="ARBA00022598"/>
    </source>
</evidence>
<dbReference type="InterPro" id="IPR002314">
    <property type="entry name" value="aa-tRNA-synt_IIb"/>
</dbReference>
<dbReference type="GO" id="GO:0004828">
    <property type="term" value="F:serine-tRNA ligase activity"/>
    <property type="evidence" value="ECO:0007669"/>
    <property type="project" value="UniProtKB-UniRule"/>
</dbReference>
<dbReference type="FunFam" id="1.10.287.40:FF:000004">
    <property type="entry name" value="Serine--tRNA ligase"/>
    <property type="match status" value="1"/>
</dbReference>